<reference evidence="1 2" key="1">
    <citation type="submission" date="2018-08" db="EMBL/GenBank/DDBJ databases">
        <title>Sequencing the genomes of 1000 actinobacteria strains.</title>
        <authorList>
            <person name="Klenk H.-P."/>
        </authorList>
    </citation>
    <scope>NUCLEOTIDE SEQUENCE [LARGE SCALE GENOMIC DNA]</scope>
    <source>
        <strain evidence="1 2">DSM 43927</strain>
    </source>
</reference>
<accession>A0A3D9SXH8</accession>
<dbReference type="EMBL" id="QTTT01000001">
    <property type="protein sequence ID" value="REF00663.1"/>
    <property type="molecule type" value="Genomic_DNA"/>
</dbReference>
<organism evidence="1 2">
    <name type="scientific">Thermomonospora umbrina</name>
    <dbReference type="NCBI Taxonomy" id="111806"/>
    <lineage>
        <taxon>Bacteria</taxon>
        <taxon>Bacillati</taxon>
        <taxon>Actinomycetota</taxon>
        <taxon>Actinomycetes</taxon>
        <taxon>Streptosporangiales</taxon>
        <taxon>Thermomonosporaceae</taxon>
        <taxon>Thermomonospora</taxon>
    </lineage>
</organism>
<evidence type="ECO:0000313" key="1">
    <source>
        <dbReference type="EMBL" id="REF00663.1"/>
    </source>
</evidence>
<dbReference type="SUPFAM" id="SSF50969">
    <property type="entry name" value="YVTN repeat-like/Quinoprotein amine dehydrogenase"/>
    <property type="match status" value="1"/>
</dbReference>
<gene>
    <name evidence="1" type="ORF">DFJ69_6219</name>
</gene>
<protein>
    <recommendedName>
        <fullName evidence="3">WD40 repeat protein</fullName>
    </recommendedName>
</protein>
<dbReference type="Proteomes" id="UP000256661">
    <property type="component" value="Unassembled WGS sequence"/>
</dbReference>
<proteinExistence type="predicted"/>
<sequence length="305" mass="33413">MIRRKSGRLVVWDLDPLRKVRDIRQPGYDPDSVVRPLAISPDGTLAASSTSDHVHVTDLRTGTQTHSFMIPPDPSSRGLDWGAESLKFLDGRRLLIYRDGHKVYDLSTRRVISLEVDHGIVDDVVLGGDGVTFLGVGAEPRTFVATWTDGSARPAVVNYDFTRGRDGTSQDSPASQIMPGGRTARLIANSSEVIIWDVASGREVATLRSRYGVGTLLDLPSGLIVNLGYTYTRTSSPSALEIFSADGRTLGHQIIDSRMVTDSIHADRGSRGALVYTSRGLLIMLTRPFRSTVHDNFGIRVLELR</sequence>
<name>A0A3D9SXH8_9ACTN</name>
<keyword evidence="2" id="KW-1185">Reference proteome</keyword>
<evidence type="ECO:0000313" key="2">
    <source>
        <dbReference type="Proteomes" id="UP000256661"/>
    </source>
</evidence>
<dbReference type="AlphaFoldDB" id="A0A3D9SXH8"/>
<dbReference type="InterPro" id="IPR015943">
    <property type="entry name" value="WD40/YVTN_repeat-like_dom_sf"/>
</dbReference>
<evidence type="ECO:0008006" key="3">
    <source>
        <dbReference type="Google" id="ProtNLM"/>
    </source>
</evidence>
<dbReference type="InterPro" id="IPR011044">
    <property type="entry name" value="Quino_amine_DH_bsu"/>
</dbReference>
<dbReference type="Gene3D" id="2.130.10.10">
    <property type="entry name" value="YVTN repeat-like/Quinoprotein amine dehydrogenase"/>
    <property type="match status" value="1"/>
</dbReference>
<comment type="caution">
    <text evidence="1">The sequence shown here is derived from an EMBL/GenBank/DDBJ whole genome shotgun (WGS) entry which is preliminary data.</text>
</comment>